<evidence type="ECO:0000313" key="2">
    <source>
        <dbReference type="Proteomes" id="UP000186940"/>
    </source>
</evidence>
<dbReference type="InterPro" id="IPR036390">
    <property type="entry name" value="WH_DNA-bd_sf"/>
</dbReference>
<organism evidence="1 2">
    <name type="scientific">Candidatus Syntropharchaeum caldarium</name>
    <dbReference type="NCBI Taxonomy" id="1838285"/>
    <lineage>
        <taxon>Archaea</taxon>
        <taxon>Methanobacteriati</taxon>
        <taxon>Methanobacteriota</taxon>
        <taxon>Stenosarchaea group</taxon>
        <taxon>Methanomicrobia</taxon>
        <taxon>Methanosarcinales</taxon>
        <taxon>ANME-2 cluster</taxon>
        <taxon>Candidatus Syntropharchaeum</taxon>
    </lineage>
</organism>
<proteinExistence type="predicted"/>
<sequence length="102" mass="11576">MLSDNLRDEIEMFKRHIIVLRAVIKEGAIGILKLAEVTALPTHKVRYSLRILEREGLIRPSYRGAVATRAGIEVFDGIKAEIESIEAKIMELKKHADPNRKN</sequence>
<gene>
    <name evidence="1" type="ORF">SCAL_000483</name>
</gene>
<evidence type="ECO:0008006" key="3">
    <source>
        <dbReference type="Google" id="ProtNLM"/>
    </source>
</evidence>
<dbReference type="AlphaFoldDB" id="A0A1F2PBU9"/>
<evidence type="ECO:0000313" key="1">
    <source>
        <dbReference type="EMBL" id="OFV68807.1"/>
    </source>
</evidence>
<reference evidence="1" key="1">
    <citation type="submission" date="2016-05" db="EMBL/GenBank/DDBJ databases">
        <title>Microbial consortia oxidize butane by reversing methanogenesis.</title>
        <authorList>
            <person name="Laso-Perez R."/>
            <person name="Richter M."/>
            <person name="Wegener G."/>
            <person name="Musat F."/>
        </authorList>
    </citation>
    <scope>NUCLEOTIDE SEQUENCE [LARGE SCALE GENOMIC DNA]</scope>
    <source>
        <strain evidence="1">BOX2</strain>
    </source>
</reference>
<accession>A0A1F2PBU9</accession>
<keyword evidence="2" id="KW-1185">Reference proteome</keyword>
<dbReference type="EMBL" id="LYOS01000001">
    <property type="protein sequence ID" value="OFV68807.1"/>
    <property type="molecule type" value="Genomic_DNA"/>
</dbReference>
<protein>
    <recommendedName>
        <fullName evidence="3">Transcriptional regulator</fullName>
    </recommendedName>
</protein>
<dbReference type="PATRIC" id="fig|1838285.3.peg.490"/>
<dbReference type="InterPro" id="IPR036388">
    <property type="entry name" value="WH-like_DNA-bd_sf"/>
</dbReference>
<dbReference type="Proteomes" id="UP000186940">
    <property type="component" value="Unassembled WGS sequence"/>
</dbReference>
<name>A0A1F2PBU9_9EURY</name>
<dbReference type="Gene3D" id="1.10.10.10">
    <property type="entry name" value="Winged helix-like DNA-binding domain superfamily/Winged helix DNA-binding domain"/>
    <property type="match status" value="1"/>
</dbReference>
<comment type="caution">
    <text evidence="1">The sequence shown here is derived from an EMBL/GenBank/DDBJ whole genome shotgun (WGS) entry which is preliminary data.</text>
</comment>
<dbReference type="STRING" id="1838285.SCAL_000483"/>
<dbReference type="SUPFAM" id="SSF46785">
    <property type="entry name" value="Winged helix' DNA-binding domain"/>
    <property type="match status" value="1"/>
</dbReference>